<reference evidence="3 4" key="1">
    <citation type="submission" date="2019-07" db="EMBL/GenBank/DDBJ databases">
        <title>Whole genome shotgun sequence of Clostridium butyricum NBRC 3858.</title>
        <authorList>
            <person name="Hosoyama A."/>
            <person name="Uohara A."/>
            <person name="Ohji S."/>
            <person name="Ichikawa N."/>
        </authorList>
    </citation>
    <scope>NUCLEOTIDE SEQUENCE [LARGE SCALE GENOMIC DNA]</scope>
    <source>
        <strain evidence="3 4">NBRC 3858</strain>
    </source>
</reference>
<name>A0A512TR25_CLOBU</name>
<dbReference type="Pfam" id="PF03961">
    <property type="entry name" value="FapA"/>
    <property type="match status" value="1"/>
</dbReference>
<dbReference type="Proteomes" id="UP000321089">
    <property type="component" value="Unassembled WGS sequence"/>
</dbReference>
<organism evidence="3 4">
    <name type="scientific">Clostridium butyricum</name>
    <dbReference type="NCBI Taxonomy" id="1492"/>
    <lineage>
        <taxon>Bacteria</taxon>
        <taxon>Bacillati</taxon>
        <taxon>Bacillota</taxon>
        <taxon>Clostridia</taxon>
        <taxon>Eubacteriales</taxon>
        <taxon>Clostridiaceae</taxon>
        <taxon>Clostridium</taxon>
    </lineage>
</organism>
<dbReference type="InterPro" id="IPR046866">
    <property type="entry name" value="FapA_N"/>
</dbReference>
<evidence type="ECO:0000313" key="3">
    <source>
        <dbReference type="EMBL" id="GEQ22541.1"/>
    </source>
</evidence>
<sequence length="612" mass="69029">MRESFFFKLLTEKATKPLCDFLEITKIFIVYIILSMRGDIIESDKNKVNDENTEYYNETIKDMQDMEILEAQSQAQMILALGYLLEYKASNQAMEIIRQRMAKKNSDKAAGNYENEEEKLEQEEKKWINEGLNADKTALIAAEFELYGQIILTNLDYIKLQRLPKDISRRDLMLTTTANDEIFYGAVFGLIGFMLNYKGVKILYDIGDKTHFKSESMEKIDYKNVYSISSVECNEVLAEIIPERLGQNGKNIKGEIIKKKGAKSKPVKAGDGCKIENNKVIATRDGRPSSKNGILSVNNIYSIKNVDMKSGNINFLGDVQIDGSVGLGMAVKAGNSLIIKNDVDNASIVAGGEINISGNVINSKIYTGQVDIEKKEYLDILNVYKREVEKLIEGVKKINDSSNSKKRICDIARILIESRHKDIPKLSLNIISRCIKLHDEVDNQLIDFLRCKVMGLNISNLKTMRDLEYLLELIEEEIDYYNDDMIIQSDIYVGYLQDSLVKSTGNIFVTGKGEYITNLIALKNIEFLNKDAVARGGVIYAKGNVNLGTVGSIAGVSTRIEVPKDGIVTAEVAYSNTIFMFGKRSKILEEDSRNFKAYMDKDGDIIFEKFKL</sequence>
<dbReference type="RefSeq" id="WP_241393567.1">
    <property type="nucleotide sequence ID" value="NZ_BKBC01000051.1"/>
</dbReference>
<evidence type="ECO:0000256" key="1">
    <source>
        <dbReference type="SAM" id="Coils"/>
    </source>
</evidence>
<keyword evidence="1" id="KW-0175">Coiled coil</keyword>
<feature type="coiled-coil region" evidence="1">
    <location>
        <begin position="103"/>
        <end position="130"/>
    </location>
</feature>
<gene>
    <name evidence="3" type="ORF">CBU02nite_30470</name>
</gene>
<evidence type="ECO:0000259" key="2">
    <source>
        <dbReference type="Pfam" id="PF20250"/>
    </source>
</evidence>
<dbReference type="InterPro" id="IPR046865">
    <property type="entry name" value="FapA_b_solenoid"/>
</dbReference>
<proteinExistence type="predicted"/>
<dbReference type="EMBL" id="BKBC01000051">
    <property type="protein sequence ID" value="GEQ22541.1"/>
    <property type="molecule type" value="Genomic_DNA"/>
</dbReference>
<evidence type="ECO:0000313" key="4">
    <source>
        <dbReference type="Proteomes" id="UP000321089"/>
    </source>
</evidence>
<protein>
    <recommendedName>
        <fullName evidence="2">Flagellar Assembly Protein A N-terminal region domain-containing protein</fullName>
    </recommendedName>
</protein>
<dbReference type="InterPro" id="IPR005646">
    <property type="entry name" value="FapA"/>
</dbReference>
<dbReference type="Pfam" id="PF20250">
    <property type="entry name" value="FapA_N"/>
    <property type="match status" value="1"/>
</dbReference>
<dbReference type="AlphaFoldDB" id="A0A512TR25"/>
<dbReference type="PANTHER" id="PTHR38032">
    <property type="entry name" value="POLYMERASE-RELATED"/>
    <property type="match status" value="1"/>
</dbReference>
<comment type="caution">
    <text evidence="3">The sequence shown here is derived from an EMBL/GenBank/DDBJ whole genome shotgun (WGS) entry which is preliminary data.</text>
</comment>
<accession>A0A512TR25</accession>
<dbReference type="PANTHER" id="PTHR38032:SF1">
    <property type="entry name" value="RNA-BINDING PROTEIN KHPB N-TERMINAL DOMAIN-CONTAINING PROTEIN"/>
    <property type="match status" value="1"/>
</dbReference>
<feature type="domain" description="Flagellar Assembly Protein A N-terminal region" evidence="2">
    <location>
        <begin position="208"/>
        <end position="292"/>
    </location>
</feature>